<dbReference type="Proteomes" id="UP000504636">
    <property type="component" value="Unplaced"/>
</dbReference>
<keyword evidence="2" id="KW-1185">Reference proteome</keyword>
<dbReference type="GeneID" id="54463189"/>
<gene>
    <name evidence="1 3" type="ORF">BDZ99DRAFT_479926</name>
</gene>
<reference evidence="3" key="3">
    <citation type="submission" date="2025-04" db="UniProtKB">
        <authorList>
            <consortium name="RefSeq"/>
        </authorList>
    </citation>
    <scope>IDENTIFICATION</scope>
    <source>
        <strain evidence="3">CBS 304.34</strain>
    </source>
</reference>
<accession>A0A6A6YAQ7</accession>
<sequence>MPFDRDVLREFDAELARVWHFILESIFENCVPYAKETKGGFLVSEIAGPGYELLTNEEDLLTFTMANQCDKAAHVLLPIVRKMFGDRGKRVRVSRVDVTPKRACIEFYRINDSRARSHTFIQIMIGKEQLVIDPTKAQFGFQECGLWLREFLKSYGVHHENTNPRTFTWEEHQKEWESIAMLADGLAVEGEYDLRFSQCLGERLGEAYDAWRLRLGDELNAVEVLSRARESRESFREAVTKVVDDVLKEKGKKVCRFPKKKSDDLVGEST</sequence>
<dbReference type="EMBL" id="MU003708">
    <property type="protein sequence ID" value="KAF2805902.1"/>
    <property type="molecule type" value="Genomic_DNA"/>
</dbReference>
<evidence type="ECO:0000313" key="1">
    <source>
        <dbReference type="EMBL" id="KAF2805902.1"/>
    </source>
</evidence>
<reference evidence="1 3" key="1">
    <citation type="journal article" date="2020" name="Stud. Mycol.">
        <title>101 Dothideomycetes genomes: a test case for predicting lifestyles and emergence of pathogens.</title>
        <authorList>
            <person name="Haridas S."/>
            <person name="Albert R."/>
            <person name="Binder M."/>
            <person name="Bloem J."/>
            <person name="Labutti K."/>
            <person name="Salamov A."/>
            <person name="Andreopoulos B."/>
            <person name="Baker S."/>
            <person name="Barry K."/>
            <person name="Bills G."/>
            <person name="Bluhm B."/>
            <person name="Cannon C."/>
            <person name="Castanera R."/>
            <person name="Culley D."/>
            <person name="Daum C."/>
            <person name="Ezra D."/>
            <person name="Gonzalez J."/>
            <person name="Henrissat B."/>
            <person name="Kuo A."/>
            <person name="Liang C."/>
            <person name="Lipzen A."/>
            <person name="Lutzoni F."/>
            <person name="Magnuson J."/>
            <person name="Mondo S."/>
            <person name="Nolan M."/>
            <person name="Ohm R."/>
            <person name="Pangilinan J."/>
            <person name="Park H.-J."/>
            <person name="Ramirez L."/>
            <person name="Alfaro M."/>
            <person name="Sun H."/>
            <person name="Tritt A."/>
            <person name="Yoshinaga Y."/>
            <person name="Zwiers L.-H."/>
            <person name="Turgeon B."/>
            <person name="Goodwin S."/>
            <person name="Spatafora J."/>
            <person name="Crous P."/>
            <person name="Grigoriev I."/>
        </authorList>
    </citation>
    <scope>NUCLEOTIDE SEQUENCE</scope>
    <source>
        <strain evidence="1 3">CBS 304.34</strain>
    </source>
</reference>
<name>A0A6A6YAQ7_9PEZI</name>
<evidence type="ECO:0000313" key="3">
    <source>
        <dbReference type="RefSeq" id="XP_033572866.1"/>
    </source>
</evidence>
<dbReference type="RefSeq" id="XP_033572866.1">
    <property type="nucleotide sequence ID" value="XM_033722296.1"/>
</dbReference>
<protein>
    <submittedName>
        <fullName evidence="1 3">Uncharacterized protein</fullName>
    </submittedName>
</protein>
<dbReference type="OrthoDB" id="10475996at2759"/>
<organism evidence="1">
    <name type="scientific">Mytilinidion resinicola</name>
    <dbReference type="NCBI Taxonomy" id="574789"/>
    <lineage>
        <taxon>Eukaryota</taxon>
        <taxon>Fungi</taxon>
        <taxon>Dikarya</taxon>
        <taxon>Ascomycota</taxon>
        <taxon>Pezizomycotina</taxon>
        <taxon>Dothideomycetes</taxon>
        <taxon>Pleosporomycetidae</taxon>
        <taxon>Mytilinidiales</taxon>
        <taxon>Mytilinidiaceae</taxon>
        <taxon>Mytilinidion</taxon>
    </lineage>
</organism>
<evidence type="ECO:0000313" key="2">
    <source>
        <dbReference type="Proteomes" id="UP000504636"/>
    </source>
</evidence>
<dbReference type="AlphaFoldDB" id="A0A6A6YAQ7"/>
<proteinExistence type="predicted"/>
<reference evidence="3" key="2">
    <citation type="submission" date="2020-04" db="EMBL/GenBank/DDBJ databases">
        <authorList>
            <consortium name="NCBI Genome Project"/>
        </authorList>
    </citation>
    <scope>NUCLEOTIDE SEQUENCE</scope>
    <source>
        <strain evidence="3">CBS 304.34</strain>
    </source>
</reference>